<dbReference type="SUPFAM" id="SSF52540">
    <property type="entry name" value="P-loop containing nucleoside triphosphate hydrolases"/>
    <property type="match status" value="1"/>
</dbReference>
<dbReference type="InterPro" id="IPR027417">
    <property type="entry name" value="P-loop_NTPase"/>
</dbReference>
<proteinExistence type="predicted"/>
<accession>A0ABX7BJC3</accession>
<organism evidence="1 2">
    <name type="scientific">Skermanella cutis</name>
    <dbReference type="NCBI Taxonomy" id="2775420"/>
    <lineage>
        <taxon>Bacteria</taxon>
        <taxon>Pseudomonadati</taxon>
        <taxon>Pseudomonadota</taxon>
        <taxon>Alphaproteobacteria</taxon>
        <taxon>Rhodospirillales</taxon>
        <taxon>Azospirillaceae</taxon>
        <taxon>Skermanella</taxon>
    </lineage>
</organism>
<protein>
    <submittedName>
        <fullName evidence="1">TniB family NTP-binding protein</fullName>
    </submittedName>
</protein>
<reference evidence="1" key="1">
    <citation type="submission" date="2021-02" db="EMBL/GenBank/DDBJ databases">
        <title>Skermanella TT6 skin isolate.</title>
        <authorList>
            <person name="Lee K."/>
            <person name="Ganzorig M."/>
        </authorList>
    </citation>
    <scope>NUCLEOTIDE SEQUENCE</scope>
    <source>
        <strain evidence="1">TT6</strain>
    </source>
</reference>
<dbReference type="Pfam" id="PF05621">
    <property type="entry name" value="TniB"/>
    <property type="match status" value="1"/>
</dbReference>
<dbReference type="Proteomes" id="UP000595197">
    <property type="component" value="Plasmid pTT6-3"/>
</dbReference>
<dbReference type="Gene3D" id="3.40.50.300">
    <property type="entry name" value="P-loop containing nucleotide triphosphate hydrolases"/>
    <property type="match status" value="1"/>
</dbReference>
<dbReference type="EMBL" id="CP067423">
    <property type="protein sequence ID" value="QQP93831.1"/>
    <property type="molecule type" value="Genomic_DNA"/>
</dbReference>
<keyword evidence="1" id="KW-0614">Plasmid</keyword>
<geneLocation type="plasmid" evidence="1 2">
    <name>pTT6-3</name>
</geneLocation>
<sequence length="258" mass="28417">MEYPRCRQVLDLMEEQLAGAGAVAAPNLLVWGDPGQGKTTILHRHLRQHPIVADLAAGIRRTPVVAVEMPPVCDVRWFYEALLAAIGTPPAATRSPVPRLADRVIQLYRMIGVRQILVDEAHNMLLGSVRQQRTMLAVIRHLSNTLQVPLALFGTRDAREALFHDRQLARRFRSVELPCWDPGPEFDTLVGSVLRWLPLRRPSVMTVRAVKALATHGDGVAATVFGTLAELGIHAIRSGEERITAADVLQHCQAPAPS</sequence>
<dbReference type="InterPro" id="IPR008868">
    <property type="entry name" value="TniB"/>
</dbReference>
<keyword evidence="2" id="KW-1185">Reference proteome</keyword>
<name>A0ABX7BJC3_9PROT</name>
<evidence type="ECO:0000313" key="2">
    <source>
        <dbReference type="Proteomes" id="UP000595197"/>
    </source>
</evidence>
<evidence type="ECO:0000313" key="1">
    <source>
        <dbReference type="EMBL" id="QQP93831.1"/>
    </source>
</evidence>
<gene>
    <name evidence="1" type="ORF">IGS68_34475</name>
</gene>